<protein>
    <recommendedName>
        <fullName evidence="2">Zinc finger, CCHC-type</fullName>
    </recommendedName>
</protein>
<name>A0A6L2K3K2_TANCI</name>
<dbReference type="EMBL" id="BKCJ010001774">
    <property type="protein sequence ID" value="GEU43923.1"/>
    <property type="molecule type" value="Genomic_DNA"/>
</dbReference>
<reference evidence="1" key="1">
    <citation type="journal article" date="2019" name="Sci. Rep.">
        <title>Draft genome of Tanacetum cinerariifolium, the natural source of mosquito coil.</title>
        <authorList>
            <person name="Yamashiro T."/>
            <person name="Shiraishi A."/>
            <person name="Satake H."/>
            <person name="Nakayama K."/>
        </authorList>
    </citation>
    <scope>NUCLEOTIDE SEQUENCE</scope>
</reference>
<comment type="caution">
    <text evidence="1">The sequence shown here is derived from an EMBL/GenBank/DDBJ whole genome shotgun (WGS) entry which is preliminary data.</text>
</comment>
<sequence length="142" mass="16333">MTAIEEAKDLATLPLDELIRNLKVYETILENDGVTSKTTKKKGNRFRRINRFGNRANRFERGRGNNFENKCRETSRQKQGFYNCREKGHLIGEFSKPKENKAFVGRAWSESKDGDEPQNDATCLMVVDSKEVCLKCDLLPDN</sequence>
<gene>
    <name evidence="1" type="ORF">Tci_015901</name>
</gene>
<proteinExistence type="predicted"/>
<accession>A0A6L2K3K2</accession>
<evidence type="ECO:0008006" key="2">
    <source>
        <dbReference type="Google" id="ProtNLM"/>
    </source>
</evidence>
<evidence type="ECO:0000313" key="1">
    <source>
        <dbReference type="EMBL" id="GEU43923.1"/>
    </source>
</evidence>
<organism evidence="1">
    <name type="scientific">Tanacetum cinerariifolium</name>
    <name type="common">Dalmatian daisy</name>
    <name type="synonym">Chrysanthemum cinerariifolium</name>
    <dbReference type="NCBI Taxonomy" id="118510"/>
    <lineage>
        <taxon>Eukaryota</taxon>
        <taxon>Viridiplantae</taxon>
        <taxon>Streptophyta</taxon>
        <taxon>Embryophyta</taxon>
        <taxon>Tracheophyta</taxon>
        <taxon>Spermatophyta</taxon>
        <taxon>Magnoliopsida</taxon>
        <taxon>eudicotyledons</taxon>
        <taxon>Gunneridae</taxon>
        <taxon>Pentapetalae</taxon>
        <taxon>asterids</taxon>
        <taxon>campanulids</taxon>
        <taxon>Asterales</taxon>
        <taxon>Asteraceae</taxon>
        <taxon>Asteroideae</taxon>
        <taxon>Anthemideae</taxon>
        <taxon>Anthemidinae</taxon>
        <taxon>Tanacetum</taxon>
    </lineage>
</organism>
<dbReference type="AlphaFoldDB" id="A0A6L2K3K2"/>